<dbReference type="EMBL" id="JACEIK010019700">
    <property type="protein sequence ID" value="MCE5166169.1"/>
    <property type="molecule type" value="Genomic_DNA"/>
</dbReference>
<accession>A0ABS8Y4K9</accession>
<keyword evidence="3" id="KW-1185">Reference proteome</keyword>
<feature type="compositionally biased region" description="Basic and acidic residues" evidence="1">
    <location>
        <begin position="163"/>
        <end position="173"/>
    </location>
</feature>
<comment type="caution">
    <text evidence="2">The sequence shown here is derived from an EMBL/GenBank/DDBJ whole genome shotgun (WGS) entry which is preliminary data.</text>
</comment>
<dbReference type="Proteomes" id="UP000823775">
    <property type="component" value="Unassembled WGS sequence"/>
</dbReference>
<protein>
    <submittedName>
        <fullName evidence="2">Uncharacterized protein</fullName>
    </submittedName>
</protein>
<reference evidence="2 3" key="1">
    <citation type="journal article" date="2021" name="BMC Genomics">
        <title>Datura genome reveals duplications of psychoactive alkaloid biosynthetic genes and high mutation rate following tissue culture.</title>
        <authorList>
            <person name="Rajewski A."/>
            <person name="Carter-House D."/>
            <person name="Stajich J."/>
            <person name="Litt A."/>
        </authorList>
    </citation>
    <scope>NUCLEOTIDE SEQUENCE [LARGE SCALE GENOMIC DNA]</scope>
    <source>
        <strain evidence="2">AR-01</strain>
    </source>
</reference>
<evidence type="ECO:0000313" key="2">
    <source>
        <dbReference type="EMBL" id="MCE5166169.1"/>
    </source>
</evidence>
<gene>
    <name evidence="2" type="ORF">HAX54_015292</name>
</gene>
<name>A0ABS8Y4K9_DATST</name>
<evidence type="ECO:0000256" key="1">
    <source>
        <dbReference type="SAM" id="MobiDB-lite"/>
    </source>
</evidence>
<feature type="region of interest" description="Disordered" evidence="1">
    <location>
        <begin position="154"/>
        <end position="173"/>
    </location>
</feature>
<feature type="non-terminal residue" evidence="2">
    <location>
        <position position="173"/>
    </location>
</feature>
<organism evidence="2 3">
    <name type="scientific">Datura stramonium</name>
    <name type="common">Jimsonweed</name>
    <name type="synonym">Common thornapple</name>
    <dbReference type="NCBI Taxonomy" id="4076"/>
    <lineage>
        <taxon>Eukaryota</taxon>
        <taxon>Viridiplantae</taxon>
        <taxon>Streptophyta</taxon>
        <taxon>Embryophyta</taxon>
        <taxon>Tracheophyta</taxon>
        <taxon>Spermatophyta</taxon>
        <taxon>Magnoliopsida</taxon>
        <taxon>eudicotyledons</taxon>
        <taxon>Gunneridae</taxon>
        <taxon>Pentapetalae</taxon>
        <taxon>asterids</taxon>
        <taxon>lamiids</taxon>
        <taxon>Solanales</taxon>
        <taxon>Solanaceae</taxon>
        <taxon>Solanoideae</taxon>
        <taxon>Datureae</taxon>
        <taxon>Datura</taxon>
    </lineage>
</organism>
<evidence type="ECO:0000313" key="3">
    <source>
        <dbReference type="Proteomes" id="UP000823775"/>
    </source>
</evidence>
<sequence length="173" mass="20084">MPRRIFSVRAARFAGEDEKKQRRLWLLLPSSAVEREKREEGGGATEVGGVIRVIRSERKNEEGSKVGVFAGWRREVIFQWWPEVFRRVAGVYGYTAARWSVLQWVVRRERRGEEKEVCSAGLLWFSGRKSEKRRGPAVQQRRERKGRGVRRLPFGALLPPAKRGGEGVKRQRR</sequence>
<proteinExistence type="predicted"/>